<evidence type="ECO:0000313" key="2">
    <source>
        <dbReference type="EMBL" id="CAF1143506.1"/>
    </source>
</evidence>
<accession>A0A814S824</accession>
<feature type="non-terminal residue" evidence="2">
    <location>
        <position position="1"/>
    </location>
</feature>
<gene>
    <name evidence="2" type="ORF">OXX778_LOCUS22996</name>
</gene>
<dbReference type="PANTHER" id="PTHR37984:SF15">
    <property type="entry name" value="INTEGRASE CATALYTIC DOMAIN-CONTAINING PROTEIN"/>
    <property type="match status" value="1"/>
</dbReference>
<dbReference type="AlphaFoldDB" id="A0A814S824"/>
<dbReference type="EMBL" id="CAJNOC010010843">
    <property type="protein sequence ID" value="CAF1143506.1"/>
    <property type="molecule type" value="Genomic_DNA"/>
</dbReference>
<organism evidence="2 3">
    <name type="scientific">Brachionus calyciflorus</name>
    <dbReference type="NCBI Taxonomy" id="104777"/>
    <lineage>
        <taxon>Eukaryota</taxon>
        <taxon>Metazoa</taxon>
        <taxon>Spiralia</taxon>
        <taxon>Gnathifera</taxon>
        <taxon>Rotifera</taxon>
        <taxon>Eurotatoria</taxon>
        <taxon>Monogononta</taxon>
        <taxon>Pseudotrocha</taxon>
        <taxon>Ploima</taxon>
        <taxon>Brachionidae</taxon>
        <taxon>Brachionus</taxon>
    </lineage>
</organism>
<proteinExistence type="predicted"/>
<dbReference type="Gene3D" id="1.10.340.70">
    <property type="match status" value="1"/>
</dbReference>
<feature type="domain" description="Integrase zinc-binding" evidence="1">
    <location>
        <begin position="119"/>
        <end position="177"/>
    </location>
</feature>
<reference evidence="2" key="1">
    <citation type="submission" date="2021-02" db="EMBL/GenBank/DDBJ databases">
        <authorList>
            <person name="Nowell W R."/>
        </authorList>
    </citation>
    <scope>NUCLEOTIDE SEQUENCE</scope>
    <source>
        <strain evidence="2">Ploen Becks lab</strain>
    </source>
</reference>
<keyword evidence="3" id="KW-1185">Reference proteome</keyword>
<evidence type="ECO:0000259" key="1">
    <source>
        <dbReference type="Pfam" id="PF17921"/>
    </source>
</evidence>
<sequence>MYEFDIEYRQGHENGNADALSRWLLEEEEFDTETYPDPGFVINKVILQEVEFNEIQLEDEAKAALYSWVREGVRPIQCEKTNPELYVYWCQFKRFRIFGRNVYRNYDKEDEGIHFQYVVPRGDREAVLKKIHDDPLGGHLGVDKTTEKLRVRFYWPNYLKDIAKYIQQCEQCALVKAPKVYTKQPIVPIRTSRPFQMITWDILGPLPMTEAERYHSYVEDSELVPNEKSDEIQLGKYLDVTSADRAEPIEHIQNKFEPKPCIEEQSFDINLDIDLCGAESV</sequence>
<protein>
    <recommendedName>
        <fullName evidence="1">Integrase zinc-binding domain-containing protein</fullName>
    </recommendedName>
</protein>
<dbReference type="InterPro" id="IPR041588">
    <property type="entry name" value="Integrase_H2C2"/>
</dbReference>
<comment type="caution">
    <text evidence="2">The sequence shown here is derived from an EMBL/GenBank/DDBJ whole genome shotgun (WGS) entry which is preliminary data.</text>
</comment>
<dbReference type="InterPro" id="IPR050951">
    <property type="entry name" value="Retrovirus_Pol_polyprotein"/>
</dbReference>
<dbReference type="PANTHER" id="PTHR37984">
    <property type="entry name" value="PROTEIN CBG26694"/>
    <property type="match status" value="1"/>
</dbReference>
<dbReference type="Proteomes" id="UP000663879">
    <property type="component" value="Unassembled WGS sequence"/>
</dbReference>
<dbReference type="Pfam" id="PF17921">
    <property type="entry name" value="Integrase_H2C2"/>
    <property type="match status" value="1"/>
</dbReference>
<name>A0A814S824_9BILA</name>
<evidence type="ECO:0000313" key="3">
    <source>
        <dbReference type="Proteomes" id="UP000663879"/>
    </source>
</evidence>
<dbReference type="FunFam" id="1.10.340.70:FF:000001">
    <property type="entry name" value="Retrovirus-related Pol polyprotein from transposon gypsy-like Protein"/>
    <property type="match status" value="1"/>
</dbReference>
<dbReference type="OrthoDB" id="10030726at2759"/>